<reference evidence="1 2" key="2">
    <citation type="journal article" date="2006" name="J. Gen. Virol.">
        <title>Genome sequence of an enhancin gene-rich nucleopolyhedrovirus (NPV) from Agrotis segetum: collinearity with Spodoptera exigua multiple NPV.</title>
        <authorList>
            <person name="Jakubowska A.K."/>
            <person name="Peters S.A."/>
            <person name="Ziemnicka J."/>
            <person name="Vlak J.M."/>
            <person name="van Oers M.M."/>
        </authorList>
    </citation>
    <scope>NUCLEOTIDE SEQUENCE [LARGE SCALE GENOMIC DNA]</scope>
</reference>
<proteinExistence type="predicted"/>
<keyword evidence="2" id="KW-1185">Reference proteome</keyword>
<organismHost>
    <name type="scientific">Lepidoptera</name>
    <name type="common">moths &amp; butterflies</name>
    <dbReference type="NCBI Taxonomy" id="7088"/>
</organismHost>
<dbReference type="EMBL" id="DQ123841">
    <property type="protein sequence ID" value="AAZ38221.1"/>
    <property type="molecule type" value="Genomic_DNA"/>
</dbReference>
<sequence length="134" mass="15099">MFFKIQRSIHSTSVTMIQLPQREKPVEMNISEMFCCYMTRSVIIAETSYCVDCASQLTDQIHMADIRFQHNTLNELAARQAPLYDGANRCNKCDCFLITVNDAADCDDCVESICALYRVAIADGVIDVVTETKV</sequence>
<dbReference type="RefSeq" id="YP_529725.1">
    <property type="nucleotide sequence ID" value="NC_007921.1"/>
</dbReference>
<name>Q287L7_NPVAS</name>
<accession>Q287L7</accession>
<organism evidence="1 2">
    <name type="scientific">Agrotis segetum nuclear polyhedrosis virus</name>
    <name type="common">AsNPV</name>
    <dbReference type="NCBI Taxonomy" id="1962501"/>
    <lineage>
        <taxon>Viruses</taxon>
        <taxon>Viruses incertae sedis</taxon>
        <taxon>Naldaviricetes</taxon>
        <taxon>Lefavirales</taxon>
        <taxon>Baculoviridae</taxon>
        <taxon>Alphabaculovirus</taxon>
        <taxon>Alphabaculovirus agsegetum</taxon>
    </lineage>
</organism>
<dbReference type="OrthoDB" id="21689at10239"/>
<evidence type="ECO:0000313" key="1">
    <source>
        <dbReference type="EMBL" id="AAZ38221.1"/>
    </source>
</evidence>
<dbReference type="Proteomes" id="UP000204644">
    <property type="component" value="Segment"/>
</dbReference>
<protein>
    <submittedName>
        <fullName evidence="1">ORF-55</fullName>
    </submittedName>
</protein>
<reference evidence="2" key="1">
    <citation type="journal article" date="2005" name="J. Invertebr. Pathol.">
        <title>Molecular characterization of Agrotis segetum nucleopolyhedrovirus from Poland.</title>
        <authorList>
            <person name="Jakubowska A."/>
            <person name="van Oers M.M."/>
            <person name="Ziemnicka J."/>
            <person name="Lipa J.J."/>
            <person name="Vlak J.M."/>
        </authorList>
    </citation>
    <scope>NUCLEOTIDE SEQUENCE [LARGE SCALE GENOMIC DNA]</scope>
</reference>
<evidence type="ECO:0000313" key="2">
    <source>
        <dbReference type="Proteomes" id="UP000204644"/>
    </source>
</evidence>
<dbReference type="KEGG" id="vg:3974319"/>
<dbReference type="GeneID" id="3974319"/>